<gene>
    <name evidence="3" type="ORF">MSPICULIGERA_LOCUS6950</name>
</gene>
<organism evidence="3 4">
    <name type="scientific">Mesorhabditis spiculigera</name>
    <dbReference type="NCBI Taxonomy" id="96644"/>
    <lineage>
        <taxon>Eukaryota</taxon>
        <taxon>Metazoa</taxon>
        <taxon>Ecdysozoa</taxon>
        <taxon>Nematoda</taxon>
        <taxon>Chromadorea</taxon>
        <taxon>Rhabditida</taxon>
        <taxon>Rhabditina</taxon>
        <taxon>Rhabditomorpha</taxon>
        <taxon>Rhabditoidea</taxon>
        <taxon>Rhabditidae</taxon>
        <taxon>Mesorhabditinae</taxon>
        <taxon>Mesorhabditis</taxon>
    </lineage>
</organism>
<name>A0AA36CI09_9BILA</name>
<dbReference type="EMBL" id="CATQJA010001737">
    <property type="protein sequence ID" value="CAJ0568431.1"/>
    <property type="molecule type" value="Genomic_DNA"/>
</dbReference>
<sequence length="119" mass="14143">MAAPSRLERITRQAVLLFLLHLCLCQAYPQMNMIIRVPQSEGSKEALLGRIEHEMERRQMYEELRVLKENLGSEEMQQRIRKTKRNKRVMEEFDPRKQQEESAKRFGRIGGSIIMGKRR</sequence>
<evidence type="ECO:0000313" key="3">
    <source>
        <dbReference type="EMBL" id="CAJ0568431.1"/>
    </source>
</evidence>
<proteinExistence type="predicted"/>
<dbReference type="AlphaFoldDB" id="A0AA36CI09"/>
<feature type="compositionally biased region" description="Basic and acidic residues" evidence="1">
    <location>
        <begin position="88"/>
        <end position="104"/>
    </location>
</feature>
<accession>A0AA36CI09</accession>
<evidence type="ECO:0000256" key="2">
    <source>
        <dbReference type="SAM" id="SignalP"/>
    </source>
</evidence>
<reference evidence="3" key="1">
    <citation type="submission" date="2023-06" db="EMBL/GenBank/DDBJ databases">
        <authorList>
            <person name="Delattre M."/>
        </authorList>
    </citation>
    <scope>NUCLEOTIDE SEQUENCE</scope>
    <source>
        <strain evidence="3">AF72</strain>
    </source>
</reference>
<feature type="chain" id="PRO_5041285685" evidence="2">
    <location>
        <begin position="28"/>
        <end position="119"/>
    </location>
</feature>
<feature type="non-terminal residue" evidence="3">
    <location>
        <position position="1"/>
    </location>
</feature>
<feature type="region of interest" description="Disordered" evidence="1">
    <location>
        <begin position="75"/>
        <end position="105"/>
    </location>
</feature>
<protein>
    <submittedName>
        <fullName evidence="3">Uncharacterized protein</fullName>
    </submittedName>
</protein>
<keyword evidence="4" id="KW-1185">Reference proteome</keyword>
<keyword evidence="2" id="KW-0732">Signal</keyword>
<feature type="signal peptide" evidence="2">
    <location>
        <begin position="1"/>
        <end position="27"/>
    </location>
</feature>
<dbReference type="Proteomes" id="UP001177023">
    <property type="component" value="Unassembled WGS sequence"/>
</dbReference>
<evidence type="ECO:0000256" key="1">
    <source>
        <dbReference type="SAM" id="MobiDB-lite"/>
    </source>
</evidence>
<comment type="caution">
    <text evidence="3">The sequence shown here is derived from an EMBL/GenBank/DDBJ whole genome shotgun (WGS) entry which is preliminary data.</text>
</comment>
<evidence type="ECO:0000313" key="4">
    <source>
        <dbReference type="Proteomes" id="UP001177023"/>
    </source>
</evidence>